<dbReference type="InterPro" id="IPR029068">
    <property type="entry name" value="Glyas_Bleomycin-R_OHBP_Dase"/>
</dbReference>
<dbReference type="Gene3D" id="3.30.720.120">
    <property type="match status" value="1"/>
</dbReference>
<dbReference type="InterPro" id="IPR037523">
    <property type="entry name" value="VOC_core"/>
</dbReference>
<dbReference type="PANTHER" id="PTHR34109:SF1">
    <property type="entry name" value="VOC DOMAIN-CONTAINING PROTEIN"/>
    <property type="match status" value="1"/>
</dbReference>
<dbReference type="InterPro" id="IPR004360">
    <property type="entry name" value="Glyas_Fos-R_dOase_dom"/>
</dbReference>
<reference evidence="3" key="1">
    <citation type="journal article" date="2019" name="Int. J. Syst. Evol. Microbiol.">
        <title>The Global Catalogue of Microorganisms (GCM) 10K type strain sequencing project: providing services to taxonomists for standard genome sequencing and annotation.</title>
        <authorList>
            <consortium name="The Broad Institute Genomics Platform"/>
            <consortium name="The Broad Institute Genome Sequencing Center for Infectious Disease"/>
            <person name="Wu L."/>
            <person name="Ma J."/>
        </authorList>
    </citation>
    <scope>NUCLEOTIDE SEQUENCE [LARGE SCALE GENOMIC DNA]</scope>
    <source>
        <strain evidence="3">JCM 3366</strain>
    </source>
</reference>
<dbReference type="RefSeq" id="WP_223020506.1">
    <property type="nucleotide sequence ID" value="NZ_CP078143.1"/>
</dbReference>
<dbReference type="PANTHER" id="PTHR34109">
    <property type="entry name" value="BNAUNNG04460D PROTEIN-RELATED"/>
    <property type="match status" value="1"/>
</dbReference>
<dbReference type="EMBL" id="JBHSNB010000001">
    <property type="protein sequence ID" value="MFC5583617.1"/>
    <property type="molecule type" value="Genomic_DNA"/>
</dbReference>
<dbReference type="PROSITE" id="PS51819">
    <property type="entry name" value="VOC"/>
    <property type="match status" value="1"/>
</dbReference>
<name>A0ABW0T2M7_9HYPH</name>
<keyword evidence="3" id="KW-1185">Reference proteome</keyword>
<dbReference type="SUPFAM" id="SSF54593">
    <property type="entry name" value="Glyoxalase/Bleomycin resistance protein/Dihydroxybiphenyl dioxygenase"/>
    <property type="match status" value="1"/>
</dbReference>
<gene>
    <name evidence="2" type="ORF">ACFPOD_00700</name>
</gene>
<organism evidence="2 3">
    <name type="scientific">Nitratireductor kimnyeongensis</name>
    <dbReference type="NCBI Taxonomy" id="430679"/>
    <lineage>
        <taxon>Bacteria</taxon>
        <taxon>Pseudomonadati</taxon>
        <taxon>Pseudomonadota</taxon>
        <taxon>Alphaproteobacteria</taxon>
        <taxon>Hyphomicrobiales</taxon>
        <taxon>Phyllobacteriaceae</taxon>
        <taxon>Nitratireductor</taxon>
    </lineage>
</organism>
<evidence type="ECO:0000313" key="2">
    <source>
        <dbReference type="EMBL" id="MFC5583617.1"/>
    </source>
</evidence>
<protein>
    <submittedName>
        <fullName evidence="2">VOC family protein</fullName>
    </submittedName>
</protein>
<sequence>MNQFVSTEPPRIYPTFRYRDAVSMIDWLTKAFGFRVHASHEHKGRIVHAELALGSSMIMVGEAVDDPYGDLVGAAGQAGGKSTYVAVDDADMVFAKAKHAGATILQNLRDTDYGSRDFICADPEGNVWCFGTYWPKAHENPGAE</sequence>
<feature type="domain" description="VOC" evidence="1">
    <location>
        <begin position="10"/>
        <end position="133"/>
    </location>
</feature>
<evidence type="ECO:0000259" key="1">
    <source>
        <dbReference type="PROSITE" id="PS51819"/>
    </source>
</evidence>
<evidence type="ECO:0000313" key="3">
    <source>
        <dbReference type="Proteomes" id="UP001596107"/>
    </source>
</evidence>
<proteinExistence type="predicted"/>
<dbReference type="Proteomes" id="UP001596107">
    <property type="component" value="Unassembled WGS sequence"/>
</dbReference>
<dbReference type="Pfam" id="PF00903">
    <property type="entry name" value="Glyoxalase"/>
    <property type="match status" value="1"/>
</dbReference>
<accession>A0ABW0T2M7</accession>
<comment type="caution">
    <text evidence="2">The sequence shown here is derived from an EMBL/GenBank/DDBJ whole genome shotgun (WGS) entry which is preliminary data.</text>
</comment>
<dbReference type="Gene3D" id="3.30.720.110">
    <property type="match status" value="1"/>
</dbReference>